<dbReference type="Gene3D" id="1.50.10.10">
    <property type="match status" value="1"/>
</dbReference>
<dbReference type="EMBL" id="BMFH01000001">
    <property type="protein sequence ID" value="GGD46158.1"/>
    <property type="molecule type" value="Genomic_DNA"/>
</dbReference>
<dbReference type="PIRSF" id="PIRSF006402">
    <property type="entry name" value="UCP006402_thioredoxin"/>
    <property type="match status" value="1"/>
</dbReference>
<dbReference type="Pfam" id="PF03190">
    <property type="entry name" value="Thioredox_DsbH"/>
    <property type="match status" value="1"/>
</dbReference>
<keyword evidence="3" id="KW-1185">Reference proteome</keyword>
<dbReference type="Gene3D" id="3.40.30.10">
    <property type="entry name" value="Glutaredoxin"/>
    <property type="match status" value="1"/>
</dbReference>
<evidence type="ECO:0000313" key="2">
    <source>
        <dbReference type="EMBL" id="GGD46158.1"/>
    </source>
</evidence>
<reference evidence="3" key="1">
    <citation type="journal article" date="2019" name="Int. J. Syst. Evol. Microbiol.">
        <title>The Global Catalogue of Microorganisms (GCM) 10K type strain sequencing project: providing services to taxonomists for standard genome sequencing and annotation.</title>
        <authorList>
            <consortium name="The Broad Institute Genomics Platform"/>
            <consortium name="The Broad Institute Genome Sequencing Center for Infectious Disease"/>
            <person name="Wu L."/>
            <person name="Ma J."/>
        </authorList>
    </citation>
    <scope>NUCLEOTIDE SEQUENCE [LARGE SCALE GENOMIC DNA]</scope>
    <source>
        <strain evidence="3">CGMCC 1.12606</strain>
    </source>
</reference>
<dbReference type="PANTHER" id="PTHR42899">
    <property type="entry name" value="SPERMATOGENESIS-ASSOCIATED PROTEIN 20"/>
    <property type="match status" value="1"/>
</dbReference>
<dbReference type="Proteomes" id="UP000625780">
    <property type="component" value="Unassembled WGS sequence"/>
</dbReference>
<sequence>MSKSQKHTNSLIHETSPYLLQHAHNPVDWCAWSTETLERAEKEDKLLLVSIGYAACHWCHVMEHECFEDEDVARVMNQHFINIKIDREERPDIDHIYMDALQMMTGSGGWPLNVVTLPDGRPFWGATYVKKEQWIKVLEQLSQLYKKDKARVLEYADQLTQGLRSINLIPSPEKDEPIDLEELKSAVKNWSQYFDTFLGGYRRAPKFMMPVNLDFLLHYGKLTGDSEIEDYVHTTLRRMAYGGVYDHIGGGFSRYAVDVKWHVPHFEKMLYDNAQLISLYAKAYAATGETLYKNVVEESIAFVCRELRSPGGGFYSSLDADSLDTKGVLKEGAFYVWKEEELRELLKGDFPLFADYYNINDYGLWEEDLYVLIRDASREEVANKHGLTKEMLDQRIHACKEILLAKRESRSRPRLDDKILTSWNALMVKALVEASRYLDNDTYLNMAMETTEFMERSIVSEDGSLYHNHKEGKSTIAGFLEDYALLIDGYIHLYEVTFTEHWIHRARELTDHCLDHFLNPAGDLFFFTSDKEAVTVRRSVETADNVIPASNSVMATNLYRLSLLFPDRNYDETASRMLRTMRESILENPNSHAHWMHLPLYNSYSFREVVITGESANDYRKSLQHHYLPNTLFAGAVQKGSLSLLRDRIQKDKTLVYICEAGACKLPVSSPEEALVQLQAGG</sequence>
<dbReference type="InterPro" id="IPR024705">
    <property type="entry name" value="Ssp411"/>
</dbReference>
<dbReference type="CDD" id="cd02955">
    <property type="entry name" value="SSP411"/>
    <property type="match status" value="1"/>
</dbReference>
<proteinExistence type="predicted"/>
<name>A0ABQ1QWC4_9FLAO</name>
<protein>
    <submittedName>
        <fullName evidence="2">Thioredoxin</fullName>
    </submittedName>
</protein>
<dbReference type="InterPro" id="IPR005198">
    <property type="entry name" value="Glyco_hydro_76"/>
</dbReference>
<dbReference type="InterPro" id="IPR004879">
    <property type="entry name" value="Ssp411-like_TRX"/>
</dbReference>
<feature type="domain" description="Spermatogenesis-associated protein 20-like TRX" evidence="1">
    <location>
        <begin position="8"/>
        <end position="163"/>
    </location>
</feature>
<evidence type="ECO:0000259" key="1">
    <source>
        <dbReference type="Pfam" id="PF03190"/>
    </source>
</evidence>
<dbReference type="Pfam" id="PF03663">
    <property type="entry name" value="Glyco_hydro_76"/>
    <property type="match status" value="1"/>
</dbReference>
<gene>
    <name evidence="2" type="primary">yyaL</name>
    <name evidence="2" type="ORF">GCM10011361_11370</name>
</gene>
<evidence type="ECO:0000313" key="3">
    <source>
        <dbReference type="Proteomes" id="UP000625780"/>
    </source>
</evidence>
<dbReference type="InterPro" id="IPR012341">
    <property type="entry name" value="6hp_glycosidase-like_sf"/>
</dbReference>
<dbReference type="SUPFAM" id="SSF48208">
    <property type="entry name" value="Six-hairpin glycosidases"/>
    <property type="match status" value="1"/>
</dbReference>
<dbReference type="InterPro" id="IPR036249">
    <property type="entry name" value="Thioredoxin-like_sf"/>
</dbReference>
<comment type="caution">
    <text evidence="2">The sequence shown here is derived from an EMBL/GenBank/DDBJ whole genome shotgun (WGS) entry which is preliminary data.</text>
</comment>
<organism evidence="2 3">
    <name type="scientific">Muriicola marianensis</name>
    <dbReference type="NCBI Taxonomy" id="1324801"/>
    <lineage>
        <taxon>Bacteria</taxon>
        <taxon>Pseudomonadati</taxon>
        <taxon>Bacteroidota</taxon>
        <taxon>Flavobacteriia</taxon>
        <taxon>Flavobacteriales</taxon>
        <taxon>Flavobacteriaceae</taxon>
        <taxon>Muriicola</taxon>
    </lineage>
</organism>
<dbReference type="InterPro" id="IPR008928">
    <property type="entry name" value="6-hairpin_glycosidase_sf"/>
</dbReference>
<dbReference type="RefSeq" id="WP_229732496.1">
    <property type="nucleotide sequence ID" value="NZ_BMFH01000001.1"/>
</dbReference>
<dbReference type="PANTHER" id="PTHR42899:SF1">
    <property type="entry name" value="SPERMATOGENESIS-ASSOCIATED PROTEIN 20"/>
    <property type="match status" value="1"/>
</dbReference>
<dbReference type="SUPFAM" id="SSF52833">
    <property type="entry name" value="Thioredoxin-like"/>
    <property type="match status" value="1"/>
</dbReference>
<accession>A0ABQ1QWC4</accession>